<feature type="signal peptide" evidence="3">
    <location>
        <begin position="1"/>
        <end position="19"/>
    </location>
</feature>
<name>A0ABP0S7Z1_9DINO</name>
<reference evidence="4 5" key="1">
    <citation type="submission" date="2024-02" db="EMBL/GenBank/DDBJ databases">
        <authorList>
            <person name="Chen Y."/>
            <person name="Shah S."/>
            <person name="Dougan E. K."/>
            <person name="Thang M."/>
            <person name="Chan C."/>
        </authorList>
    </citation>
    <scope>NUCLEOTIDE SEQUENCE [LARGE SCALE GENOMIC DNA]</scope>
</reference>
<keyword evidence="1" id="KW-0175">Coiled coil</keyword>
<protein>
    <recommendedName>
        <fullName evidence="6">DUF4203 domain-containing protein</fullName>
    </recommendedName>
</protein>
<feature type="transmembrane region" description="Helical" evidence="2">
    <location>
        <begin position="339"/>
        <end position="361"/>
    </location>
</feature>
<dbReference type="Proteomes" id="UP001642464">
    <property type="component" value="Unassembled WGS sequence"/>
</dbReference>
<feature type="transmembrane region" description="Helical" evidence="2">
    <location>
        <begin position="269"/>
        <end position="285"/>
    </location>
</feature>
<evidence type="ECO:0000313" key="5">
    <source>
        <dbReference type="Proteomes" id="UP001642464"/>
    </source>
</evidence>
<evidence type="ECO:0000256" key="2">
    <source>
        <dbReference type="SAM" id="Phobius"/>
    </source>
</evidence>
<evidence type="ECO:0000256" key="3">
    <source>
        <dbReference type="SAM" id="SignalP"/>
    </source>
</evidence>
<feature type="coiled-coil region" evidence="1">
    <location>
        <begin position="72"/>
        <end position="132"/>
    </location>
</feature>
<proteinExistence type="predicted"/>
<keyword evidence="2" id="KW-1133">Transmembrane helix</keyword>
<accession>A0ABP0S7Z1</accession>
<keyword evidence="2" id="KW-0472">Membrane</keyword>
<comment type="caution">
    <text evidence="4">The sequence shown here is derived from an EMBL/GenBank/DDBJ whole genome shotgun (WGS) entry which is preliminary data.</text>
</comment>
<keyword evidence="5" id="KW-1185">Reference proteome</keyword>
<evidence type="ECO:0000313" key="4">
    <source>
        <dbReference type="EMBL" id="CAK9108475.1"/>
    </source>
</evidence>
<organism evidence="4 5">
    <name type="scientific">Durusdinium trenchii</name>
    <dbReference type="NCBI Taxonomy" id="1381693"/>
    <lineage>
        <taxon>Eukaryota</taxon>
        <taxon>Sar</taxon>
        <taxon>Alveolata</taxon>
        <taxon>Dinophyceae</taxon>
        <taxon>Suessiales</taxon>
        <taxon>Symbiodiniaceae</taxon>
        <taxon>Durusdinium</taxon>
    </lineage>
</organism>
<feature type="transmembrane region" description="Helical" evidence="2">
    <location>
        <begin position="215"/>
        <end position="234"/>
    </location>
</feature>
<evidence type="ECO:0008006" key="6">
    <source>
        <dbReference type="Google" id="ProtNLM"/>
    </source>
</evidence>
<dbReference type="EMBL" id="CAXAMM010043095">
    <property type="protein sequence ID" value="CAK9108475.1"/>
    <property type="molecule type" value="Genomic_DNA"/>
</dbReference>
<feature type="chain" id="PRO_5045280922" description="DUF4203 domain-containing protein" evidence="3">
    <location>
        <begin position="20"/>
        <end position="394"/>
    </location>
</feature>
<keyword evidence="3" id="KW-0732">Signal</keyword>
<feature type="transmembrane region" description="Helical" evidence="2">
    <location>
        <begin position="241"/>
        <end position="263"/>
    </location>
</feature>
<feature type="transmembrane region" description="Helical" evidence="2">
    <location>
        <begin position="292"/>
        <end position="319"/>
    </location>
</feature>
<gene>
    <name evidence="4" type="ORF">SCF082_LOCUS50447</name>
</gene>
<keyword evidence="2" id="KW-0812">Transmembrane</keyword>
<evidence type="ECO:0000256" key="1">
    <source>
        <dbReference type="SAM" id="Coils"/>
    </source>
</evidence>
<sequence length="394" mass="42427">MVWRLHALALALCQVQSQAETGTLALQREIEEELQRIQIATFVAENAAANQSEQVRLLNKSQHLFAECGPRYTSAKAATAKAKEEISMLEAKVNQSRRELAALQVRVRKEDAKEEKDRLIKEEAEREAWAARSKADAILPQEDDWVVSGMGIFASWLSRLPCQNLVAALVGILGAASFLDSEIFLQGSSVLLLALGAGVATGAKFFESGATETMLLSVLAGSEAALLTAAAALVGLAGFRLLIGAAMGLLVAQIFVSWAAGWFGPSGVSFWYLAFLTIGVAATGFDKTTFPVIGYAIGGFLFSSSVVFFLAEFLSLGQLPTSWIDSADAFLNGDHPEQILGEAFIVLRVAGFFLWLATVLFGQRCSVWSRAFYTEKLGQPAGPLRQPLLEGNEA</sequence>